<dbReference type="AlphaFoldDB" id="A0A5B7DNU5"/>
<gene>
    <name evidence="2" type="ORF">E2C01_016167</name>
</gene>
<evidence type="ECO:0000313" key="3">
    <source>
        <dbReference type="Proteomes" id="UP000324222"/>
    </source>
</evidence>
<dbReference type="Proteomes" id="UP000324222">
    <property type="component" value="Unassembled WGS sequence"/>
</dbReference>
<dbReference type="EMBL" id="VSRR010001170">
    <property type="protein sequence ID" value="MPC23128.1"/>
    <property type="molecule type" value="Genomic_DNA"/>
</dbReference>
<organism evidence="2 3">
    <name type="scientific">Portunus trituberculatus</name>
    <name type="common">Swimming crab</name>
    <name type="synonym">Neptunus trituberculatus</name>
    <dbReference type="NCBI Taxonomy" id="210409"/>
    <lineage>
        <taxon>Eukaryota</taxon>
        <taxon>Metazoa</taxon>
        <taxon>Ecdysozoa</taxon>
        <taxon>Arthropoda</taxon>
        <taxon>Crustacea</taxon>
        <taxon>Multicrustacea</taxon>
        <taxon>Malacostraca</taxon>
        <taxon>Eumalacostraca</taxon>
        <taxon>Eucarida</taxon>
        <taxon>Decapoda</taxon>
        <taxon>Pleocyemata</taxon>
        <taxon>Brachyura</taxon>
        <taxon>Eubrachyura</taxon>
        <taxon>Portunoidea</taxon>
        <taxon>Portunidae</taxon>
        <taxon>Portuninae</taxon>
        <taxon>Portunus</taxon>
    </lineage>
</organism>
<feature type="region of interest" description="Disordered" evidence="1">
    <location>
        <begin position="1"/>
        <end position="31"/>
    </location>
</feature>
<protein>
    <submittedName>
        <fullName evidence="2">Uncharacterized protein</fullName>
    </submittedName>
</protein>
<feature type="compositionally biased region" description="Gly residues" evidence="1">
    <location>
        <begin position="1"/>
        <end position="12"/>
    </location>
</feature>
<comment type="caution">
    <text evidence="2">The sequence shown here is derived from an EMBL/GenBank/DDBJ whole genome shotgun (WGS) entry which is preliminary data.</text>
</comment>
<name>A0A5B7DNU5_PORTR</name>
<reference evidence="2 3" key="1">
    <citation type="submission" date="2019-05" db="EMBL/GenBank/DDBJ databases">
        <title>Another draft genome of Portunus trituberculatus and its Hox gene families provides insights of decapod evolution.</title>
        <authorList>
            <person name="Jeong J.-H."/>
            <person name="Song I."/>
            <person name="Kim S."/>
            <person name="Choi T."/>
            <person name="Kim D."/>
            <person name="Ryu S."/>
            <person name="Kim W."/>
        </authorList>
    </citation>
    <scope>NUCLEOTIDE SEQUENCE [LARGE SCALE GENOMIC DNA]</scope>
    <source>
        <tissue evidence="2">Muscle</tissue>
    </source>
</reference>
<evidence type="ECO:0000256" key="1">
    <source>
        <dbReference type="SAM" id="MobiDB-lite"/>
    </source>
</evidence>
<keyword evidence="3" id="KW-1185">Reference proteome</keyword>
<accession>A0A5B7DNU5</accession>
<evidence type="ECO:0000313" key="2">
    <source>
        <dbReference type="EMBL" id="MPC23128.1"/>
    </source>
</evidence>
<sequence>MGGAPGGLGQHGGVLVERQVRGTRGMGGSSRVKGERQHLALECSTHLAKTSRPAAADVKVSPAELSLIPMGKQHRGYYVLIAAHSLSIECPQSYCASAGEEYVSMWPCTGL</sequence>
<proteinExistence type="predicted"/>